<dbReference type="PANTHER" id="PTHR17985">
    <property type="entry name" value="SER/THR-RICH PROTEIN T10 IN DGCR REGION"/>
    <property type="match status" value="1"/>
</dbReference>
<dbReference type="AlphaFoldDB" id="A0AA41R2Z5"/>
<organism evidence="1 2">
    <name type="scientific">Desulfatitalea alkaliphila</name>
    <dbReference type="NCBI Taxonomy" id="2929485"/>
    <lineage>
        <taxon>Bacteria</taxon>
        <taxon>Pseudomonadati</taxon>
        <taxon>Thermodesulfobacteriota</taxon>
        <taxon>Desulfobacteria</taxon>
        <taxon>Desulfobacterales</taxon>
        <taxon>Desulfosarcinaceae</taxon>
        <taxon>Desulfatitalea</taxon>
    </lineage>
</organism>
<dbReference type="RefSeq" id="WP_246906221.1">
    <property type="nucleotide sequence ID" value="NZ_JALJRB010000008.1"/>
</dbReference>
<dbReference type="Pfam" id="PF05742">
    <property type="entry name" value="TANGO2"/>
    <property type="match status" value="1"/>
</dbReference>
<evidence type="ECO:0000313" key="2">
    <source>
        <dbReference type="Proteomes" id="UP001165427"/>
    </source>
</evidence>
<dbReference type="Proteomes" id="UP001165427">
    <property type="component" value="Unassembled WGS sequence"/>
</dbReference>
<reference evidence="1" key="1">
    <citation type="submission" date="2022-04" db="EMBL/GenBank/DDBJ databases">
        <title>Desulfatitalea alkaliphila sp. nov., a novel anaerobic sulfate-reducing bacterium isolated from terrestrial mud volcano, Taman Peninsula, Russia.</title>
        <authorList>
            <person name="Khomyakova M.A."/>
            <person name="Merkel A.Y."/>
            <person name="Slobodkin A.I."/>
        </authorList>
    </citation>
    <scope>NUCLEOTIDE SEQUENCE</scope>
    <source>
        <strain evidence="1">M08but</strain>
    </source>
</reference>
<dbReference type="EMBL" id="JALJRB010000008">
    <property type="protein sequence ID" value="MCJ8500781.1"/>
    <property type="molecule type" value="Genomic_DNA"/>
</dbReference>
<gene>
    <name evidence="1" type="ORF">MRX98_09385</name>
</gene>
<dbReference type="PANTHER" id="PTHR17985:SF8">
    <property type="entry name" value="TRANSPORT AND GOLGI ORGANIZATION PROTEIN 2 HOMOLOG"/>
    <property type="match status" value="1"/>
</dbReference>
<accession>A0AA41R2Z5</accession>
<dbReference type="InterPro" id="IPR008551">
    <property type="entry name" value="TANGO2"/>
</dbReference>
<protein>
    <submittedName>
        <fullName evidence="1">NRDE family protein</fullName>
    </submittedName>
</protein>
<sequence>MCLILIAYQCHPRYPLVLLANRDEFHQRPTAPLDWWPEHPRLLAGRDLAQGGTWMGVTRTGRLAAITNYRDPAAVRPEAPSRGALVTDYLLGTMSPADYLHRIRSRANGYNGFNLIVGDTETLWWYSNRAPDAMRPLQPGVSGLSNHLLDTPWPKVAQGKAALVDLLNRCTEVSEEACFELLQRREIAPDAQLPRTGVDPSWERLLSPIFIATETYGTRSSTVLLIDAHHRITCTERTWQLGQSVPAAAETRQYAFQIEPASR</sequence>
<name>A0AA41R2Z5_9BACT</name>
<comment type="caution">
    <text evidence="1">The sequence shown here is derived from an EMBL/GenBank/DDBJ whole genome shotgun (WGS) entry which is preliminary data.</text>
</comment>
<proteinExistence type="predicted"/>
<keyword evidence="2" id="KW-1185">Reference proteome</keyword>
<evidence type="ECO:0000313" key="1">
    <source>
        <dbReference type="EMBL" id="MCJ8500781.1"/>
    </source>
</evidence>